<dbReference type="InterPro" id="IPR036291">
    <property type="entry name" value="NAD(P)-bd_dom_sf"/>
</dbReference>
<keyword evidence="2" id="KW-0560">Oxidoreductase</keyword>
<name>M2YYF6_9NOCA</name>
<dbReference type="PANTHER" id="PTHR43669">
    <property type="entry name" value="5-KETO-D-GLUCONATE 5-REDUCTASE"/>
    <property type="match status" value="1"/>
</dbReference>
<keyword evidence="3" id="KW-0175">Coiled coil</keyword>
<dbReference type="PATRIC" id="fig|1278076.4.peg.304"/>
<dbReference type="EMBL" id="AOEX01000015">
    <property type="protein sequence ID" value="EME67020.1"/>
    <property type="molecule type" value="Genomic_DNA"/>
</dbReference>
<comment type="caution">
    <text evidence="4">The sequence shown here is derived from an EMBL/GenBank/DDBJ whole genome shotgun (WGS) entry which is preliminary data.</text>
</comment>
<protein>
    <submittedName>
        <fullName evidence="4">Short-chain dehydrogenase/reductase SDR</fullName>
    </submittedName>
</protein>
<gene>
    <name evidence="4" type="ORF">G352_01492</name>
</gene>
<organism evidence="4 5">
    <name type="scientific">Rhodococcus ruber BKS 20-38</name>
    <dbReference type="NCBI Taxonomy" id="1278076"/>
    <lineage>
        <taxon>Bacteria</taxon>
        <taxon>Bacillati</taxon>
        <taxon>Actinomycetota</taxon>
        <taxon>Actinomycetes</taxon>
        <taxon>Mycobacteriales</taxon>
        <taxon>Nocardiaceae</taxon>
        <taxon>Rhodococcus</taxon>
    </lineage>
</organism>
<dbReference type="PANTHER" id="PTHR43669:SF8">
    <property type="entry name" value="SHORT-CHAIN TYPE DEHYDROGENASE_REDUCTASE-RELATED"/>
    <property type="match status" value="1"/>
</dbReference>
<dbReference type="RefSeq" id="WP_003934375.1">
    <property type="nucleotide sequence ID" value="NZ_AOEX01000015.1"/>
</dbReference>
<evidence type="ECO:0000256" key="3">
    <source>
        <dbReference type="SAM" id="Coils"/>
    </source>
</evidence>
<dbReference type="SUPFAM" id="SSF51735">
    <property type="entry name" value="NAD(P)-binding Rossmann-fold domains"/>
    <property type="match status" value="1"/>
</dbReference>
<dbReference type="InterPro" id="IPR002347">
    <property type="entry name" value="SDR_fam"/>
</dbReference>
<evidence type="ECO:0000313" key="5">
    <source>
        <dbReference type="Proteomes" id="UP000011731"/>
    </source>
</evidence>
<proteinExistence type="inferred from homology"/>
<reference evidence="4 5" key="1">
    <citation type="journal article" date="2013" name="Genome Announc.">
        <title>Draft Genome Sequence of Rhodococcus ruber Strain BKS 20-38.</title>
        <authorList>
            <person name="Bala M."/>
            <person name="Kumar S."/>
            <person name="Raghava G.P."/>
            <person name="Mayilraj S."/>
        </authorList>
    </citation>
    <scope>NUCLEOTIDE SEQUENCE [LARGE SCALE GENOMIC DNA]</scope>
    <source>
        <strain evidence="4 5">BKS 20-38</strain>
    </source>
</reference>
<dbReference type="Pfam" id="PF00106">
    <property type="entry name" value="adh_short"/>
    <property type="match status" value="1"/>
</dbReference>
<sequence length="290" mass="30977">MDTTGNPIWLRGAGVVVTGAGNGIGKALAQRLAAAGARVVVNDLAADECRAVADEIGGVAIPGDAAGEQAVTELVARARAELGEIDAYFANAGIETGPDDTESAWERSWNVNVQGHVRAARELLPEWLERGRGRFVATASAAGLLTMLGSAPYSVTKHATVAHAEWLSATYGDRGIIVQCLCPQGVRTNLLPTDEAGSVIFESGVLEPGEVADEVMRALAGQEFLILPHREVAQYYVNRASDADRWLRGMRRIQRRIDELKATRAAQEACRQGRAVTRTVQVTARTAHVD</sequence>
<dbReference type="GO" id="GO:0016491">
    <property type="term" value="F:oxidoreductase activity"/>
    <property type="evidence" value="ECO:0007669"/>
    <property type="project" value="UniProtKB-KW"/>
</dbReference>
<dbReference type="AlphaFoldDB" id="M2YYF6"/>
<evidence type="ECO:0000256" key="2">
    <source>
        <dbReference type="ARBA" id="ARBA00023002"/>
    </source>
</evidence>
<evidence type="ECO:0000313" key="4">
    <source>
        <dbReference type="EMBL" id="EME67020.1"/>
    </source>
</evidence>
<keyword evidence="5" id="KW-1185">Reference proteome</keyword>
<feature type="coiled-coil region" evidence="3">
    <location>
        <begin position="243"/>
        <end position="270"/>
    </location>
</feature>
<evidence type="ECO:0000256" key="1">
    <source>
        <dbReference type="ARBA" id="ARBA00006484"/>
    </source>
</evidence>
<dbReference type="Proteomes" id="UP000011731">
    <property type="component" value="Unassembled WGS sequence"/>
</dbReference>
<dbReference type="Gene3D" id="3.40.50.720">
    <property type="entry name" value="NAD(P)-binding Rossmann-like Domain"/>
    <property type="match status" value="1"/>
</dbReference>
<dbReference type="PRINTS" id="PR00081">
    <property type="entry name" value="GDHRDH"/>
</dbReference>
<dbReference type="CDD" id="cd05233">
    <property type="entry name" value="SDR_c"/>
    <property type="match status" value="1"/>
</dbReference>
<accession>M2YYF6</accession>
<comment type="similarity">
    <text evidence="1">Belongs to the short-chain dehydrogenases/reductases (SDR) family.</text>
</comment>